<feature type="region of interest" description="Disordered" evidence="1">
    <location>
        <begin position="153"/>
        <end position="225"/>
    </location>
</feature>
<feature type="compositionally biased region" description="Low complexity" evidence="1">
    <location>
        <begin position="153"/>
        <end position="163"/>
    </location>
</feature>
<keyword evidence="3" id="KW-1185">Reference proteome</keyword>
<protein>
    <submittedName>
        <fullName evidence="2">Uncharacterized protein</fullName>
    </submittedName>
</protein>
<evidence type="ECO:0000256" key="1">
    <source>
        <dbReference type="SAM" id="MobiDB-lite"/>
    </source>
</evidence>
<evidence type="ECO:0000313" key="2">
    <source>
        <dbReference type="EMBL" id="KAL2631163.1"/>
    </source>
</evidence>
<organism evidence="2 3">
    <name type="scientific">Riccia fluitans</name>
    <dbReference type="NCBI Taxonomy" id="41844"/>
    <lineage>
        <taxon>Eukaryota</taxon>
        <taxon>Viridiplantae</taxon>
        <taxon>Streptophyta</taxon>
        <taxon>Embryophyta</taxon>
        <taxon>Marchantiophyta</taxon>
        <taxon>Marchantiopsida</taxon>
        <taxon>Marchantiidae</taxon>
        <taxon>Marchantiales</taxon>
        <taxon>Ricciaceae</taxon>
        <taxon>Riccia</taxon>
    </lineage>
</organism>
<comment type="caution">
    <text evidence="2">The sequence shown here is derived from an EMBL/GenBank/DDBJ whole genome shotgun (WGS) entry which is preliminary data.</text>
</comment>
<proteinExistence type="predicted"/>
<accession>A0ABD1YKM5</accession>
<evidence type="ECO:0000313" key="3">
    <source>
        <dbReference type="Proteomes" id="UP001605036"/>
    </source>
</evidence>
<sequence length="589" mass="66659">MGNQDVNQIVRTEAYVAPNLEGEDSREGCSGTKRWLPESLPGALRRSWRANSCDPVACALFVRLDCPVSKAFLTRQREQPKISRSGRGSKKSSSLSSRPIRLHETFISRNVWGVQSYAPPQATAGDEIKLRSAAQCNNLEVLKPIISTALSRSPSGISVSGSVEPFSRSPSMKSTGPPPAISSAEQDSETSEKGREEASSSLAVSTGVDGQESPPEEETSKPEAYGLNKIQLQKLEASLWHGGRNIEGVTYYQVEPEAVLEVKRVLEILRDRGNLVFSDVHRNVGSRNLEAHARCYGFEEMLYLIIHRGYRLHMVKLLGTYTCYISGTHPLVDVMGVLMMVLIVYFQLASATKPLCYLLFGLYIIWQLFQITRQSEGHSEFRLDFDFDMAKRGVFYLIKAVADPEKIPSIYGWLHDKMPLLAFNNESYGHPYSVTGQEEICLLFTDECTALPIVDAADYELILQKDLPPPLEVQRYNLKNIQMEMTLRRGDPTREDEWKVEILMQRSYDDKMLSYWFRRIFVTVGGRVSNLIAIMEWLVRNGCLGVCKEWPEKTRIQAYPYLELFTRVLHDGVEPWIIIPSSRAHFIVE</sequence>
<dbReference type="AlphaFoldDB" id="A0ABD1YKM5"/>
<dbReference type="EMBL" id="JBHFFA010000004">
    <property type="protein sequence ID" value="KAL2631163.1"/>
    <property type="molecule type" value="Genomic_DNA"/>
</dbReference>
<dbReference type="Proteomes" id="UP001605036">
    <property type="component" value="Unassembled WGS sequence"/>
</dbReference>
<gene>
    <name evidence="2" type="ORF">R1flu_015849</name>
</gene>
<name>A0ABD1YKM5_9MARC</name>
<feature type="compositionally biased region" description="Low complexity" evidence="1">
    <location>
        <begin position="82"/>
        <end position="97"/>
    </location>
</feature>
<reference evidence="2 3" key="1">
    <citation type="submission" date="2024-09" db="EMBL/GenBank/DDBJ databases">
        <title>Chromosome-scale assembly of Riccia fluitans.</title>
        <authorList>
            <person name="Paukszto L."/>
            <person name="Sawicki J."/>
            <person name="Karawczyk K."/>
            <person name="Piernik-Szablinska J."/>
            <person name="Szczecinska M."/>
            <person name="Mazdziarz M."/>
        </authorList>
    </citation>
    <scope>NUCLEOTIDE SEQUENCE [LARGE SCALE GENOMIC DNA]</scope>
    <source>
        <strain evidence="2">Rf_01</strain>
        <tissue evidence="2">Aerial parts of the thallus</tissue>
    </source>
</reference>
<feature type="region of interest" description="Disordered" evidence="1">
    <location>
        <begin position="77"/>
        <end position="97"/>
    </location>
</feature>